<dbReference type="AlphaFoldDB" id="A0AAV4Y4Q1"/>
<gene>
    <name evidence="1" type="ORF">CEXT_628301</name>
</gene>
<protein>
    <submittedName>
        <fullName evidence="1">Uncharacterized protein</fullName>
    </submittedName>
</protein>
<dbReference type="Proteomes" id="UP001054945">
    <property type="component" value="Unassembled WGS sequence"/>
</dbReference>
<name>A0AAV4Y4Q1_CAEEX</name>
<proteinExistence type="predicted"/>
<dbReference type="EMBL" id="BPLR01018603">
    <property type="protein sequence ID" value="GIZ00936.1"/>
    <property type="molecule type" value="Genomic_DNA"/>
</dbReference>
<sequence length="79" mass="9128">MMKSERFGNWMTQGVNLGVYGDDHVIEQVGGGTHHGRWPDDGDDQEYSCVRQQRMWAFYGVHDGDVSENKHKKFNDINL</sequence>
<accession>A0AAV4Y4Q1</accession>
<comment type="caution">
    <text evidence="1">The sequence shown here is derived from an EMBL/GenBank/DDBJ whole genome shotgun (WGS) entry which is preliminary data.</text>
</comment>
<reference evidence="1 2" key="1">
    <citation type="submission" date="2021-06" db="EMBL/GenBank/DDBJ databases">
        <title>Caerostris extrusa draft genome.</title>
        <authorList>
            <person name="Kono N."/>
            <person name="Arakawa K."/>
        </authorList>
    </citation>
    <scope>NUCLEOTIDE SEQUENCE [LARGE SCALE GENOMIC DNA]</scope>
</reference>
<evidence type="ECO:0000313" key="2">
    <source>
        <dbReference type="Proteomes" id="UP001054945"/>
    </source>
</evidence>
<evidence type="ECO:0000313" key="1">
    <source>
        <dbReference type="EMBL" id="GIZ00936.1"/>
    </source>
</evidence>
<keyword evidence="2" id="KW-1185">Reference proteome</keyword>
<organism evidence="1 2">
    <name type="scientific">Caerostris extrusa</name>
    <name type="common">Bark spider</name>
    <name type="synonym">Caerostris bankana</name>
    <dbReference type="NCBI Taxonomy" id="172846"/>
    <lineage>
        <taxon>Eukaryota</taxon>
        <taxon>Metazoa</taxon>
        <taxon>Ecdysozoa</taxon>
        <taxon>Arthropoda</taxon>
        <taxon>Chelicerata</taxon>
        <taxon>Arachnida</taxon>
        <taxon>Araneae</taxon>
        <taxon>Araneomorphae</taxon>
        <taxon>Entelegynae</taxon>
        <taxon>Araneoidea</taxon>
        <taxon>Araneidae</taxon>
        <taxon>Caerostris</taxon>
    </lineage>
</organism>